<name>A0A0C5W092_9GAMM</name>
<organism evidence="1 2">
    <name type="scientific">Gynuella sunshinyii YC6258</name>
    <dbReference type="NCBI Taxonomy" id="1445510"/>
    <lineage>
        <taxon>Bacteria</taxon>
        <taxon>Pseudomonadati</taxon>
        <taxon>Pseudomonadota</taxon>
        <taxon>Gammaproteobacteria</taxon>
        <taxon>Oceanospirillales</taxon>
        <taxon>Saccharospirillaceae</taxon>
        <taxon>Gynuella</taxon>
    </lineage>
</organism>
<dbReference type="AlphaFoldDB" id="A0A0C5W092"/>
<gene>
    <name evidence="1" type="ORF">YC6258_04063</name>
</gene>
<keyword evidence="2" id="KW-1185">Reference proteome</keyword>
<proteinExistence type="predicted"/>
<dbReference type="Proteomes" id="UP000032266">
    <property type="component" value="Chromosome"/>
</dbReference>
<dbReference type="HOGENOM" id="CLU_3290411_0_0_6"/>
<evidence type="ECO:0000313" key="1">
    <source>
        <dbReference type="EMBL" id="AJQ96099.1"/>
    </source>
</evidence>
<accession>A0A0C5W092</accession>
<protein>
    <submittedName>
        <fullName evidence="1">Uncharacterized protein</fullName>
    </submittedName>
</protein>
<dbReference type="KEGG" id="gsn:YC6258_04063"/>
<dbReference type="EMBL" id="CP007142">
    <property type="protein sequence ID" value="AJQ96099.1"/>
    <property type="molecule type" value="Genomic_DNA"/>
</dbReference>
<sequence>MAGADKIVKKRPHFIHTYQFKQMHMRSNDAARLLILLAPP</sequence>
<reference evidence="1 2" key="1">
    <citation type="submission" date="2014-01" db="EMBL/GenBank/DDBJ databases">
        <title>Full genme sequencing of cellulolytic bacterium Gynuella sunshinyii YC6258T gen. nov., sp. nov.</title>
        <authorList>
            <person name="Khan H."/>
            <person name="Chung E.J."/>
            <person name="Chung Y.R."/>
        </authorList>
    </citation>
    <scope>NUCLEOTIDE SEQUENCE [LARGE SCALE GENOMIC DNA]</scope>
    <source>
        <strain evidence="1 2">YC6258</strain>
    </source>
</reference>
<evidence type="ECO:0000313" key="2">
    <source>
        <dbReference type="Proteomes" id="UP000032266"/>
    </source>
</evidence>